<dbReference type="Pfam" id="PF01479">
    <property type="entry name" value="S4"/>
    <property type="match status" value="1"/>
</dbReference>
<dbReference type="CDD" id="cd00165">
    <property type="entry name" value="S4"/>
    <property type="match status" value="1"/>
</dbReference>
<evidence type="ECO:0000256" key="1">
    <source>
        <dbReference type="PROSITE-ProRule" id="PRU00182"/>
    </source>
</evidence>
<dbReference type="RefSeq" id="WP_249299153.1">
    <property type="nucleotide sequence ID" value="NZ_JACRSP010000001.1"/>
</dbReference>
<dbReference type="InterPro" id="IPR040591">
    <property type="entry name" value="RqcP2_RBD"/>
</dbReference>
<protein>
    <recommendedName>
        <fullName evidence="2">RNA-binding S4 domain-containing protein</fullName>
    </recommendedName>
</protein>
<dbReference type="Gene3D" id="3.10.290.10">
    <property type="entry name" value="RNA-binding S4 domain"/>
    <property type="match status" value="1"/>
</dbReference>
<dbReference type="GO" id="GO:0003723">
    <property type="term" value="F:RNA binding"/>
    <property type="evidence" value="ECO:0007669"/>
    <property type="project" value="UniProtKB-KW"/>
</dbReference>
<comment type="caution">
    <text evidence="3">The sequence shown here is derived from an EMBL/GenBank/DDBJ whole genome shotgun (WGS) entry which is preliminary data.</text>
</comment>
<dbReference type="Proteomes" id="UP000620366">
    <property type="component" value="Unassembled WGS sequence"/>
</dbReference>
<dbReference type="AlphaFoldDB" id="A0A926DC79"/>
<dbReference type="InterPro" id="IPR012677">
    <property type="entry name" value="Nucleotide-bd_a/b_plait_sf"/>
</dbReference>
<dbReference type="Gene3D" id="3.30.70.330">
    <property type="match status" value="1"/>
</dbReference>
<dbReference type="SMART" id="SM00363">
    <property type="entry name" value="S4"/>
    <property type="match status" value="1"/>
</dbReference>
<evidence type="ECO:0000313" key="4">
    <source>
        <dbReference type="Proteomes" id="UP000620366"/>
    </source>
</evidence>
<gene>
    <name evidence="3" type="ORF">H8695_01765</name>
</gene>
<evidence type="ECO:0000259" key="2">
    <source>
        <dbReference type="SMART" id="SM00363"/>
    </source>
</evidence>
<accession>A0A926DC79</accession>
<dbReference type="Pfam" id="PF17774">
    <property type="entry name" value="YlmH_RBD"/>
    <property type="match status" value="1"/>
</dbReference>
<dbReference type="InterPro" id="IPR002942">
    <property type="entry name" value="S4_RNA-bd"/>
</dbReference>
<feature type="domain" description="RNA-binding S4" evidence="2">
    <location>
        <begin position="179"/>
        <end position="236"/>
    </location>
</feature>
<keyword evidence="1" id="KW-0694">RNA-binding</keyword>
<organism evidence="3 4">
    <name type="scientific">Feifania hominis</name>
    <dbReference type="NCBI Taxonomy" id="2763660"/>
    <lineage>
        <taxon>Bacteria</taxon>
        <taxon>Bacillati</taxon>
        <taxon>Bacillota</taxon>
        <taxon>Clostridia</taxon>
        <taxon>Eubacteriales</taxon>
        <taxon>Feifaniaceae</taxon>
        <taxon>Feifania</taxon>
    </lineage>
</organism>
<keyword evidence="4" id="KW-1185">Reference proteome</keyword>
<proteinExistence type="predicted"/>
<reference evidence="3" key="1">
    <citation type="submission" date="2020-08" db="EMBL/GenBank/DDBJ databases">
        <title>Genome public.</title>
        <authorList>
            <person name="Liu C."/>
            <person name="Sun Q."/>
        </authorList>
    </citation>
    <scope>NUCLEOTIDE SEQUENCE</scope>
    <source>
        <strain evidence="3">BX7</strain>
    </source>
</reference>
<evidence type="ECO:0000313" key="3">
    <source>
        <dbReference type="EMBL" id="MBC8535423.1"/>
    </source>
</evidence>
<dbReference type="EMBL" id="JACRSP010000001">
    <property type="protein sequence ID" value="MBC8535423.1"/>
    <property type="molecule type" value="Genomic_DNA"/>
</dbReference>
<dbReference type="Gene3D" id="3.30.1370.160">
    <property type="match status" value="1"/>
</dbReference>
<name>A0A926DC79_9FIRM</name>
<sequence>MGRVGVDGEQRLLLRRAEELVERAERSGRAVSRHFYTPAEQELIAGAFRGRTPLTLEFDGGYEGAERRMLLLYEQGEIRPEPPLTAVAIEFPARAAVPAHRDYLGSLMGLNLKRETIGDILACPQSPGIVFAADAVCGVLYEELREIGRTPVTARPARLEEIVVPEPDGILKRATVASLRLDSVAAEGFGLSRTRMAALIAAGGLQLNFRPCESPSREVGEGDVFSVRGRGRVVLTHVGGNSKKGRTFVELTCFLR</sequence>
<dbReference type="PROSITE" id="PS50889">
    <property type="entry name" value="S4"/>
    <property type="match status" value="1"/>
</dbReference>
<dbReference type="SUPFAM" id="SSF55174">
    <property type="entry name" value="Alpha-L RNA-binding motif"/>
    <property type="match status" value="1"/>
</dbReference>
<dbReference type="InterPro" id="IPR036986">
    <property type="entry name" value="S4_RNA-bd_sf"/>
</dbReference>